<keyword evidence="2 4" id="KW-0560">Oxidoreductase</keyword>
<dbReference type="Pfam" id="PF04166">
    <property type="entry name" value="PdxA"/>
    <property type="match status" value="1"/>
</dbReference>
<dbReference type="SUPFAM" id="SSF53659">
    <property type="entry name" value="Isocitrate/Isopropylmalate dehydrogenase-like"/>
    <property type="match status" value="1"/>
</dbReference>
<dbReference type="PANTHER" id="PTHR30004">
    <property type="entry name" value="4-HYDROXYTHREONINE-4-PHOSPHATE DEHYDROGENASE"/>
    <property type="match status" value="1"/>
</dbReference>
<gene>
    <name evidence="4" type="primary">pdxA</name>
    <name evidence="4" type="ORF">EVG15_08930</name>
</gene>
<keyword evidence="1" id="KW-0479">Metal-binding</keyword>
<dbReference type="AlphaFoldDB" id="A0A519BKQ0"/>
<dbReference type="PANTHER" id="PTHR30004:SF6">
    <property type="entry name" value="D-THREONATE 4-PHOSPHATE DEHYDROGENASE"/>
    <property type="match status" value="1"/>
</dbReference>
<evidence type="ECO:0000256" key="2">
    <source>
        <dbReference type="ARBA" id="ARBA00023002"/>
    </source>
</evidence>
<dbReference type="NCBIfam" id="TIGR00557">
    <property type="entry name" value="pdxA"/>
    <property type="match status" value="1"/>
</dbReference>
<evidence type="ECO:0000256" key="3">
    <source>
        <dbReference type="ARBA" id="ARBA00023027"/>
    </source>
</evidence>
<dbReference type="Gene3D" id="3.40.718.10">
    <property type="entry name" value="Isopropylmalate Dehydrogenase"/>
    <property type="match status" value="1"/>
</dbReference>
<dbReference type="EMBL" id="SGBB01000020">
    <property type="protein sequence ID" value="RZD17844.1"/>
    <property type="molecule type" value="Genomic_DNA"/>
</dbReference>
<dbReference type="EC" id="1.1.1.262" evidence="4"/>
<evidence type="ECO:0000313" key="4">
    <source>
        <dbReference type="EMBL" id="RZD17844.1"/>
    </source>
</evidence>
<dbReference type="GO" id="GO:0046872">
    <property type="term" value="F:metal ion binding"/>
    <property type="evidence" value="ECO:0007669"/>
    <property type="project" value="UniProtKB-KW"/>
</dbReference>
<keyword evidence="3" id="KW-0520">NAD</keyword>
<proteinExistence type="predicted"/>
<dbReference type="Proteomes" id="UP000319296">
    <property type="component" value="Unassembled WGS sequence"/>
</dbReference>
<organism evidence="4 5">
    <name type="scientific">Candidatus Acididesulfobacter diazotrophicus</name>
    <dbReference type="NCBI Taxonomy" id="2597226"/>
    <lineage>
        <taxon>Bacteria</taxon>
        <taxon>Deltaproteobacteria</taxon>
        <taxon>Candidatus Acidulodesulfobacterales</taxon>
        <taxon>Candidatus Acididesulfobacter</taxon>
    </lineage>
</organism>
<sequence length="352" mass="39046">MDKNNIIGMTIIGITMGDPGGVGPEISILSCKYFIEKKNGNIKPLIFGSPEYIDFVNTSVIKSKLKVNSISPEIIHNEKDIARLYKNDCINVIDCSVETYKAVRFGVENSDYAKDTEKFILKAVEFAKSGKIKGITTAPINKDMMIKGGAMFPAHTELLAYITSAENYAMLFYSKKLITVLSTIHIPLKSVSGKITKNSLEKIINISCSSLKIDFGINNPHIAVLGLNPHAGENGKIGNEEIDIINPVIAKFKRDNFNIEGPFPSDSFYAKRYKNFDIVVSMYHDQALIPFKLLSFNYGVNVTIGLPIVRTSPVHGTAYEIAGKNIADEKSMVYSIMLASKIANNRMKWKEK</sequence>
<evidence type="ECO:0000256" key="1">
    <source>
        <dbReference type="ARBA" id="ARBA00022723"/>
    </source>
</evidence>
<reference evidence="4 5" key="1">
    <citation type="journal article" date="2019" name="ISME J.">
        <title>Insights into ecological role of a new deltaproteobacterial order Candidatus Acidulodesulfobacterales by metagenomics and metatranscriptomics.</title>
        <authorList>
            <person name="Tan S."/>
            <person name="Liu J."/>
            <person name="Fang Y."/>
            <person name="Hedlund B.P."/>
            <person name="Lian Z.H."/>
            <person name="Huang L.Y."/>
            <person name="Li J.T."/>
            <person name="Huang L.N."/>
            <person name="Li W.J."/>
            <person name="Jiang H.C."/>
            <person name="Dong H.L."/>
            <person name="Shu W.S."/>
        </authorList>
    </citation>
    <scope>NUCLEOTIDE SEQUENCE [LARGE SCALE GENOMIC DNA]</scope>
    <source>
        <strain evidence="4">AP1</strain>
    </source>
</reference>
<comment type="caution">
    <text evidence="4">The sequence shown here is derived from an EMBL/GenBank/DDBJ whole genome shotgun (WGS) entry which is preliminary data.</text>
</comment>
<dbReference type="GO" id="GO:0051287">
    <property type="term" value="F:NAD binding"/>
    <property type="evidence" value="ECO:0007669"/>
    <property type="project" value="InterPro"/>
</dbReference>
<evidence type="ECO:0000313" key="5">
    <source>
        <dbReference type="Proteomes" id="UP000319296"/>
    </source>
</evidence>
<accession>A0A519BKQ0</accession>
<dbReference type="GO" id="GO:0050570">
    <property type="term" value="F:4-hydroxythreonine-4-phosphate dehydrogenase activity"/>
    <property type="evidence" value="ECO:0007669"/>
    <property type="project" value="UniProtKB-EC"/>
</dbReference>
<protein>
    <submittedName>
        <fullName evidence="4">4-hydroxythreonine-4-phosphate dehydrogenase PdxA</fullName>
        <ecNumber evidence="4">1.1.1.262</ecNumber>
    </submittedName>
</protein>
<dbReference type="InterPro" id="IPR005255">
    <property type="entry name" value="PdxA_fam"/>
</dbReference>
<name>A0A519BKQ0_9DELT</name>